<evidence type="ECO:0000313" key="3">
    <source>
        <dbReference type="Proteomes" id="UP000299102"/>
    </source>
</evidence>
<organism evidence="2 3">
    <name type="scientific">Eumeta variegata</name>
    <name type="common">Bagworm moth</name>
    <name type="synonym">Eumeta japonica</name>
    <dbReference type="NCBI Taxonomy" id="151549"/>
    <lineage>
        <taxon>Eukaryota</taxon>
        <taxon>Metazoa</taxon>
        <taxon>Ecdysozoa</taxon>
        <taxon>Arthropoda</taxon>
        <taxon>Hexapoda</taxon>
        <taxon>Insecta</taxon>
        <taxon>Pterygota</taxon>
        <taxon>Neoptera</taxon>
        <taxon>Endopterygota</taxon>
        <taxon>Lepidoptera</taxon>
        <taxon>Glossata</taxon>
        <taxon>Ditrysia</taxon>
        <taxon>Tineoidea</taxon>
        <taxon>Psychidae</taxon>
        <taxon>Oiketicinae</taxon>
        <taxon>Eumeta</taxon>
    </lineage>
</organism>
<comment type="caution">
    <text evidence="2">The sequence shown here is derived from an EMBL/GenBank/DDBJ whole genome shotgun (WGS) entry which is preliminary data.</text>
</comment>
<dbReference type="EMBL" id="BGZK01000045">
    <property type="protein sequence ID" value="GBP11147.1"/>
    <property type="molecule type" value="Genomic_DNA"/>
</dbReference>
<evidence type="ECO:0000313" key="2">
    <source>
        <dbReference type="EMBL" id="GBP11147.1"/>
    </source>
</evidence>
<dbReference type="AlphaFoldDB" id="A0A4C1TCL6"/>
<evidence type="ECO:0000256" key="1">
    <source>
        <dbReference type="SAM" id="MobiDB-lite"/>
    </source>
</evidence>
<accession>A0A4C1TCL6</accession>
<feature type="compositionally biased region" description="Basic residues" evidence="1">
    <location>
        <begin position="18"/>
        <end position="28"/>
    </location>
</feature>
<proteinExistence type="predicted"/>
<feature type="region of interest" description="Disordered" evidence="1">
    <location>
        <begin position="1"/>
        <end position="43"/>
    </location>
</feature>
<gene>
    <name evidence="2" type="ORF">EVAR_5984_1</name>
</gene>
<dbReference type="Proteomes" id="UP000299102">
    <property type="component" value="Unassembled WGS sequence"/>
</dbReference>
<sequence length="257" mass="28945">MCPYIDQSRTSTAGVPHAHARPRPRTQRRAICGRGGRSNPIATMRPDREHRAILPLNLSPAAPRKQTLSNVLSASSNYVWEISWGLRPDAPVFFSEWEIKTERLLSLRTFFPRRSWDKAGAASTRNSRAPAVALFATNIYLLRPREMLLTYCGVVTVEKLTWRSSGDCCSTLRVGYLKLFLSLERRNIAIHVAAAARDTSLQSRTSEFVILDFASRHDLPRRLSARRNENMYHTEGRKGKINSIAHGTGHTLSHDPG</sequence>
<keyword evidence="3" id="KW-1185">Reference proteome</keyword>
<name>A0A4C1TCL6_EUMVA</name>
<protein>
    <submittedName>
        <fullName evidence="2">Uncharacterized protein</fullName>
    </submittedName>
</protein>
<reference evidence="2 3" key="1">
    <citation type="journal article" date="2019" name="Commun. Biol.">
        <title>The bagworm genome reveals a unique fibroin gene that provides high tensile strength.</title>
        <authorList>
            <person name="Kono N."/>
            <person name="Nakamura H."/>
            <person name="Ohtoshi R."/>
            <person name="Tomita M."/>
            <person name="Numata K."/>
            <person name="Arakawa K."/>
        </authorList>
    </citation>
    <scope>NUCLEOTIDE SEQUENCE [LARGE SCALE GENOMIC DNA]</scope>
</reference>